<evidence type="ECO:0000313" key="2">
    <source>
        <dbReference type="Proteomes" id="UP000008068"/>
    </source>
</evidence>
<dbReference type="HOGENOM" id="CLU_3299852_0_0_1"/>
<name>G0NRH8_CAEBE</name>
<dbReference type="Proteomes" id="UP000008068">
    <property type="component" value="Unassembled WGS sequence"/>
</dbReference>
<reference evidence="2" key="1">
    <citation type="submission" date="2011-07" db="EMBL/GenBank/DDBJ databases">
        <authorList>
            <consortium name="Caenorhabditis brenneri Sequencing and Analysis Consortium"/>
            <person name="Wilson R.K."/>
        </authorList>
    </citation>
    <scope>NUCLEOTIDE SEQUENCE [LARGE SCALE GENOMIC DNA]</scope>
    <source>
        <strain evidence="2">PB2801</strain>
    </source>
</reference>
<sequence length="40" mass="4676">MQRTVLRTLSTLQRKIRMCSNQRASTIGDWVLHTVIHDIP</sequence>
<dbReference type="InParanoid" id="G0NRH8"/>
<proteinExistence type="predicted"/>
<accession>G0NRH8</accession>
<organism evidence="2">
    <name type="scientific">Caenorhabditis brenneri</name>
    <name type="common">Nematode worm</name>
    <dbReference type="NCBI Taxonomy" id="135651"/>
    <lineage>
        <taxon>Eukaryota</taxon>
        <taxon>Metazoa</taxon>
        <taxon>Ecdysozoa</taxon>
        <taxon>Nematoda</taxon>
        <taxon>Chromadorea</taxon>
        <taxon>Rhabditida</taxon>
        <taxon>Rhabditina</taxon>
        <taxon>Rhabditomorpha</taxon>
        <taxon>Rhabditoidea</taxon>
        <taxon>Rhabditidae</taxon>
        <taxon>Peloderinae</taxon>
        <taxon>Caenorhabditis</taxon>
    </lineage>
</organism>
<gene>
    <name evidence="1" type="ORF">CAEBREN_04947</name>
</gene>
<dbReference type="EMBL" id="GL379932">
    <property type="protein sequence ID" value="EGT36228.1"/>
    <property type="molecule type" value="Genomic_DNA"/>
</dbReference>
<protein>
    <submittedName>
        <fullName evidence="1">Uncharacterized protein</fullName>
    </submittedName>
</protein>
<keyword evidence="2" id="KW-1185">Reference proteome</keyword>
<dbReference type="AlphaFoldDB" id="G0NRH8"/>
<evidence type="ECO:0000313" key="1">
    <source>
        <dbReference type="EMBL" id="EGT36228.1"/>
    </source>
</evidence>